<dbReference type="KEGG" id="tet:TTHERM_00372680"/>
<keyword evidence="4" id="KW-1185">Reference proteome</keyword>
<feature type="transmembrane region" description="Helical" evidence="2">
    <location>
        <begin position="2117"/>
        <end position="2135"/>
    </location>
</feature>
<accession>I7MDL4</accession>
<evidence type="ECO:0000256" key="1">
    <source>
        <dbReference type="SAM" id="MobiDB-lite"/>
    </source>
</evidence>
<feature type="transmembrane region" description="Helical" evidence="2">
    <location>
        <begin position="1826"/>
        <end position="1848"/>
    </location>
</feature>
<dbReference type="SUPFAM" id="SSF69322">
    <property type="entry name" value="Tricorn protease domain 2"/>
    <property type="match status" value="1"/>
</dbReference>
<keyword evidence="2 3" id="KW-0812">Transmembrane</keyword>
<dbReference type="PANTHER" id="PTHR11319:SF35">
    <property type="entry name" value="OUTER MEMBRANE PROTEIN PMPC-RELATED"/>
    <property type="match status" value="1"/>
</dbReference>
<protein>
    <submittedName>
        <fullName evidence="3">Transmembrane protein, putative</fullName>
    </submittedName>
</protein>
<feature type="compositionally biased region" description="Polar residues" evidence="1">
    <location>
        <begin position="2427"/>
        <end position="2445"/>
    </location>
</feature>
<feature type="transmembrane region" description="Helical" evidence="2">
    <location>
        <begin position="2041"/>
        <end position="2062"/>
    </location>
</feature>
<feature type="transmembrane region" description="Helical" evidence="2">
    <location>
        <begin position="2177"/>
        <end position="2201"/>
    </location>
</feature>
<feature type="transmembrane region" description="Helical" evidence="2">
    <location>
        <begin position="1950"/>
        <end position="1969"/>
    </location>
</feature>
<gene>
    <name evidence="3" type="ORF">TTHERM_00372680</name>
</gene>
<feature type="transmembrane region" description="Helical" evidence="2">
    <location>
        <begin position="2147"/>
        <end position="2165"/>
    </location>
</feature>
<proteinExistence type="predicted"/>
<feature type="transmembrane region" description="Helical" evidence="2">
    <location>
        <begin position="2088"/>
        <end position="2111"/>
    </location>
</feature>
<keyword evidence="2" id="KW-1133">Transmembrane helix</keyword>
<dbReference type="GeneID" id="7845118"/>
<organism evidence="3 4">
    <name type="scientific">Tetrahymena thermophila (strain SB210)</name>
    <dbReference type="NCBI Taxonomy" id="312017"/>
    <lineage>
        <taxon>Eukaryota</taxon>
        <taxon>Sar</taxon>
        <taxon>Alveolata</taxon>
        <taxon>Ciliophora</taxon>
        <taxon>Intramacronucleata</taxon>
        <taxon>Oligohymenophorea</taxon>
        <taxon>Hymenostomatida</taxon>
        <taxon>Tetrahymenina</taxon>
        <taxon>Tetrahymenidae</taxon>
        <taxon>Tetrahymena</taxon>
    </lineage>
</organism>
<evidence type="ECO:0000313" key="3">
    <source>
        <dbReference type="EMBL" id="EAR89351.2"/>
    </source>
</evidence>
<reference evidence="4" key="1">
    <citation type="journal article" date="2006" name="PLoS Biol.">
        <title>Macronuclear genome sequence of the ciliate Tetrahymena thermophila, a model eukaryote.</title>
        <authorList>
            <person name="Eisen J.A."/>
            <person name="Coyne R.S."/>
            <person name="Wu M."/>
            <person name="Wu D."/>
            <person name="Thiagarajan M."/>
            <person name="Wortman J.R."/>
            <person name="Badger J.H."/>
            <person name="Ren Q."/>
            <person name="Amedeo P."/>
            <person name="Jones K.M."/>
            <person name="Tallon L.J."/>
            <person name="Delcher A.L."/>
            <person name="Salzberg S.L."/>
            <person name="Silva J.C."/>
            <person name="Haas B.J."/>
            <person name="Majoros W.H."/>
            <person name="Farzad M."/>
            <person name="Carlton J.M."/>
            <person name="Smith R.K. Jr."/>
            <person name="Garg J."/>
            <person name="Pearlman R.E."/>
            <person name="Karrer K.M."/>
            <person name="Sun L."/>
            <person name="Manning G."/>
            <person name="Elde N.C."/>
            <person name="Turkewitz A.P."/>
            <person name="Asai D.J."/>
            <person name="Wilkes D.E."/>
            <person name="Wang Y."/>
            <person name="Cai H."/>
            <person name="Collins K."/>
            <person name="Stewart B.A."/>
            <person name="Lee S.R."/>
            <person name="Wilamowska K."/>
            <person name="Weinberg Z."/>
            <person name="Ruzzo W.L."/>
            <person name="Wloga D."/>
            <person name="Gaertig J."/>
            <person name="Frankel J."/>
            <person name="Tsao C.-C."/>
            <person name="Gorovsky M.A."/>
            <person name="Keeling P.J."/>
            <person name="Waller R.F."/>
            <person name="Patron N.J."/>
            <person name="Cherry J.M."/>
            <person name="Stover N.A."/>
            <person name="Krieger C.J."/>
            <person name="del Toro C."/>
            <person name="Ryder H.F."/>
            <person name="Williamson S.C."/>
            <person name="Barbeau R.A."/>
            <person name="Hamilton E.P."/>
            <person name="Orias E."/>
        </authorList>
    </citation>
    <scope>NUCLEOTIDE SEQUENCE [LARGE SCALE GENOMIC DNA]</scope>
    <source>
        <strain evidence="4">SB210</strain>
    </source>
</reference>
<dbReference type="PANTHER" id="PTHR11319">
    <property type="entry name" value="G PROTEIN-COUPLED RECEPTOR-RELATED"/>
    <property type="match status" value="1"/>
</dbReference>
<sequence>MVNQCTWNTQVCITWNNIVQNDAIQNIALLINNNQYQIYVSFQSSAIFCLNDSLQQNDKLNLLDFIPNWPRNANKYCSQIQVYNEQQILFCYIQTSKQFLFEIYKIQSLFQTQIFVLFGNYIQVLNPQIQQINSSNQIIASFAAIFQKVQNQNYQSNVIDQSDAFEIKRINFVDNQIQYNSYNTQMSQSQFKNLFYLYIQSKQIYYSSNDNGKLFFTNANQIISQEILQQNKGGSLPISNNTQLIHSDQMNKIITLGNQVNIINLNSFFLETVIPTQQIQNTYFNNYSLDDQSNTKILIAYSDTQMALVNITDEQITVQQLFQINQIKKMYVSVSQQIIYILEKKLCKISIPIISNNIQPIEIYSKQLDDCFLNSQIFVCFFNVYLYIFTSEQIKSGQLNPIVVITSMSNIQYEVDLINQVIYLIGNNILRFLDFKGQKLAQDIQGIINYGNLKFYYISDYLIVSTSKSMNIISRLTLTLMNTVQYQNVQTITSILFIESQLQIAVSYMESTNGQIYYYSLESFQIVGQSYYSYSNNNNYYVSDAFYDSLNDRYFTINMNGLLIEWDTSSKIIKQLYQIQELFQNTPQQGDFIKMKFLKIMNKILVYNQKRIFFVEYNNLIQNQVEGISFFKYFYQCYLNTTNNQICYFVDSNNNFYSYQNSQKQYIGQFSNQVMQFLCLNSCQTAFIIQKSQIQIFQNYFKSSTIQQNINFFQVIPTDLILFQLRIQDIQGTQYIYNTTTQNFTADSLMQNKQERVIVSTIANSYLYMGCQDGQVYGLNSSIVSSFQIQNINTKGQMIKIIAISSKQLLIIHNTGYVTFIMLPDLTEQITDVKNVFNYLYSINPIEQVNIAEWDSLYQRIFINQIGKSTLFILEKEVHLMLTSRSLPSQFQNKLRFSKNYIILYSQNQINIYNRIDLILFDIIRKQINVYNIIEINTVYSDTQDVILVFYINSIEIYYLNSITKSAVLIAQTQNNLKYPQLLNSYIKQNILYLSFFSQSNVYDLQADINSYNDKYCIGIFNYNSDFQSDKNILNYQNIAQQQTQSQIQINYQNIQIKQQTQIYNLLLPNQTFRFYSQYQFNVAFYPQSIANNYLNITQQTFGQQQYHQNPQFFSNFSLSDFNLQFIEDSSSVQFPQNVQNVFLNNITISQNNKISDNKFYFSNMNSLIISFLTLDSLQFDQKVDNSFFNIFNISTVSIQNLIIKNCQIRSIYSIFSIQQVKNLNIDTVNVVQSQITRIFFISQIFNSTLTNISIINCFKLLTLQGQLRYFFEKDRRKLEETITQENEITLIPTISISTMLIQGCVNIQLKNIVFQNNQNLQFLTYQKQVENNDFVQYQKQNQIINLYNFTITNNTFSQQDTNRYNYIIYISTDTVKLDTIHYYLNQANIQLINTTDFQMVNSVFIRNSCISGCAIYLYNTKNQISIKTSIFQNNIAKANGGAILANYFNQIEIDRNSVISENKALIGGGMRLLNDQSGSQLNYSNLFIRVVFSNQATIFGNNVATYLTDIFAFKIETDKIHEQSKISIQNSLNLLKSIDQNNQQIVKDKYIQILQLQSGGKFSFGIQLVDNEGVKWNFDQINFLNNLYPSEIVTEIQNYSFELIQGDQAVLINGRALTNINSYNSTERAIVFSQIIISQHPNAHAQLYFKYNINQQIGQQLILVDIKFRQCIQGEIYQQLPSNITTCYVCPQGTYSLQKFDDQFLASPQNCLPCPQGALACDSNKIQLLDGFWKSQSDISDNILECKNKPFACKSQDPNSKYGCIEGYIGPLCESCDVDGLVWSQNKSVEDTNSSNIQNIFVQRRYRSVPQLNQCRECGSLQSNLIYFFVLLSSLIVITYLLLLTIIKTFTHYCKATYIRLMEILPVSSSCFRDNVPFHIKIILNFLQISVLAVNLNESVGNRIKTSISIVGETTSQLTYSFSCIYPSQWNNNAGYAGILGIQNTVLPFFYIAAVYMLIQFISFIVYIPQAKNKSKYFSSYTNPHATIISIQLLLYYLQPTAVHFLLSSMRCRNISGTDYINFYPATPCNDEKFQKIFNLFFIPSLIFWLGAPLIFSLFLVKRRKSLQSTRTVLKYGFLYLEYKNQFYLWEFVRIYMKTIIVIINGYFIYSDQQSLSKIIITIILVIYISAKLIYQPFQNKNLSNFDTISNFMLALIVFLQYLYEDYAQKSQNLSQVITILYCSYIILMIAIASLSKFFFSIHMFSHFLHQKVLQKILPFKIYRYIFKHRQIIKFKICQKWMLIQRNINFIIATQAMNNFQNINTLDKVNIFNLKARQFLEDNIKVLYDNEQNQKAQKEATVLPKKGDALGLSISIQESDYQVNQQAQNAQQQDHTFAVEKIIEKKRAEFEIDQKQNFEQQSYTNDQYQLNQMPVTQNVSINNSFLNNYTPISNKNKQQLSNSSIQIFQDSVKNIQANNKKDDQNNHTPLLPQQTPEQENLNFSSHPNIISLDEIKIAIDKNQKNPKGQQKPNLRVNNVQEINRVSSFNNSNQRINFTLQTEKDIHDRHDDKTKVNEEASLIQFD</sequence>
<dbReference type="EMBL" id="GG662821">
    <property type="protein sequence ID" value="EAR89351.2"/>
    <property type="molecule type" value="Genomic_DNA"/>
</dbReference>
<keyword evidence="2" id="KW-0472">Membrane</keyword>
<dbReference type="InParanoid" id="I7MDL4"/>
<feature type="region of interest" description="Disordered" evidence="1">
    <location>
        <begin position="2420"/>
        <end position="2445"/>
    </location>
</feature>
<dbReference type="Proteomes" id="UP000009168">
    <property type="component" value="Unassembled WGS sequence"/>
</dbReference>
<name>I7MDL4_TETTS</name>
<evidence type="ECO:0000313" key="4">
    <source>
        <dbReference type="Proteomes" id="UP000009168"/>
    </source>
</evidence>
<evidence type="ECO:0000256" key="2">
    <source>
        <dbReference type="SAM" id="Phobius"/>
    </source>
</evidence>
<dbReference type="OrthoDB" id="77931at2759"/>
<dbReference type="RefSeq" id="XP_001009596.2">
    <property type="nucleotide sequence ID" value="XM_001009596.2"/>
</dbReference>